<dbReference type="EMBL" id="JBHTNF010000002">
    <property type="protein sequence ID" value="MFD1327405.1"/>
    <property type="molecule type" value="Genomic_DNA"/>
</dbReference>
<reference evidence="2" key="1">
    <citation type="journal article" date="2019" name="Int. J. Syst. Evol. Microbiol.">
        <title>The Global Catalogue of Microorganisms (GCM) 10K type strain sequencing project: providing services to taxonomists for standard genome sequencing and annotation.</title>
        <authorList>
            <consortium name="The Broad Institute Genomics Platform"/>
            <consortium name="The Broad Institute Genome Sequencing Center for Infectious Disease"/>
            <person name="Wu L."/>
            <person name="Ma J."/>
        </authorList>
    </citation>
    <scope>NUCLEOTIDE SEQUENCE [LARGE SCALE GENOMIC DNA]</scope>
    <source>
        <strain evidence="2">CCUG 55609</strain>
    </source>
</reference>
<dbReference type="SUPFAM" id="SSF158837">
    <property type="entry name" value="AGR C 984p-like"/>
    <property type="match status" value="5"/>
</dbReference>
<name>A0ABW3YUI1_MYCRA</name>
<proteinExistence type="predicted"/>
<comment type="caution">
    <text evidence="1">The sequence shown here is derived from an EMBL/GenBank/DDBJ whole genome shotgun (WGS) entry which is preliminary data.</text>
</comment>
<sequence>MLSTYTSYNLFTKDLLTSLNRVAQQTMNARDAEYYKENIGKVGSIDEFLDDYRLYNYAMKAYGLEEMAYAKAFMRKVLESDLTDANSFVNRLTDTKYRTFAQSFSFRSETAVAQSDAQLDELIGLYTATVNNAGKAQQEETRYYNIVIDKITTVDQLLQNDKMKAYVFTTFGIDPATFSYQAVRGALTSDLDDPDSYVNQTFGAAIVDYTAKITEANTQLADPDLTAAEKAAIRSKISNWYAQISVAEKYLALAAAYNFNPDGTLPADTLAQTEAQKKATNEGYALSTPRVTSAAALLNKAHFEEAVAAATTVDELLGDVRVLNYIKIAYDLNGVTIMPSTIRNILTSDPDDPTSYIYTVGNGDKRYVALARAFNFQPDGTLAAGDQAQAPEKTAEAGQLYMSRYNDADEAADAKLIADYKLKVGQITSVKDFLKAPSVYKLALNAVGLNPATESSYKIKQVLLSDLSDPKSYVYGLKDSRYLELARAFNFDEKGNVDVPIMAQTEAEIQIVSKAYVIEKSRFATADDKKKAEAEAKYYSEQIQKVGSLKEFLANTRLVNFVLEANNIDPKTVPEGFMAQIFASDLDDPDSFVNQQADRSYRTIVASFNFSATGQVERPHDAAIQTRRGIYQTLDNYIRQAMEVEAGEENAGVRLALYFERSANSISSPYDILADDAMYQVFKTLNGLPEDIGSADIDAQAELIKRYMDLKDLQDPQKVSKMIAKFAVLYDLENFSETSGAVAVLSGGGGNISADTLLSMAQLRAGGI</sequence>
<gene>
    <name evidence="1" type="ORF">ACFQ33_05800</name>
</gene>
<dbReference type="Pfam" id="PF06748">
    <property type="entry name" value="DUF1217"/>
    <property type="match status" value="3"/>
</dbReference>
<dbReference type="InterPro" id="IPR023157">
    <property type="entry name" value="AGR-C-984p-like_sf"/>
</dbReference>
<dbReference type="Gene3D" id="1.10.3700.10">
    <property type="entry name" value="AGR C 984p-like"/>
    <property type="match status" value="3"/>
</dbReference>
<dbReference type="Proteomes" id="UP001597173">
    <property type="component" value="Unassembled WGS sequence"/>
</dbReference>
<evidence type="ECO:0000313" key="2">
    <source>
        <dbReference type="Proteomes" id="UP001597173"/>
    </source>
</evidence>
<dbReference type="RefSeq" id="WP_374835150.1">
    <property type="nucleotide sequence ID" value="NZ_JBHEEW010000001.1"/>
</dbReference>
<dbReference type="InterPro" id="IPR010626">
    <property type="entry name" value="DUF1217"/>
</dbReference>
<keyword evidence="2" id="KW-1185">Reference proteome</keyword>
<accession>A0ABW3YUI1</accession>
<protein>
    <submittedName>
        <fullName evidence="1">DUF1217 domain-containing protein</fullName>
    </submittedName>
</protein>
<organism evidence="1 2">
    <name type="scientific">Mycoplana ramosa</name>
    <name type="common">Mycoplana bullata</name>
    <dbReference type="NCBI Taxonomy" id="40837"/>
    <lineage>
        <taxon>Bacteria</taxon>
        <taxon>Pseudomonadati</taxon>
        <taxon>Pseudomonadota</taxon>
        <taxon>Alphaproteobacteria</taxon>
        <taxon>Hyphomicrobiales</taxon>
        <taxon>Rhizobiaceae</taxon>
        <taxon>Mycoplana</taxon>
    </lineage>
</organism>
<evidence type="ECO:0000313" key="1">
    <source>
        <dbReference type="EMBL" id="MFD1327405.1"/>
    </source>
</evidence>